<keyword evidence="2" id="KW-0677">Repeat</keyword>
<dbReference type="GeneID" id="110984872"/>
<feature type="chain" id="PRO_5034571397" evidence="4">
    <location>
        <begin position="23"/>
        <end position="460"/>
    </location>
</feature>
<sequence length="460" mass="51212">MAIFAVCRPFLLSLCFVFTSCAAPSFNQSSQLLQLCQICKCDRRNSAKLVNCSYAKLNDSDLASADLSDTHTLILSNTNLEHVPDLRASQLVTFDLSHNHISDLREIPDGAFRNLRRLRDLNMSHNRLSKISKEMLHGAKGLVNLDMSYNEISMTAADAFAGLTNLATLQLDHNQLEEVPTVFKNNNIDLRQSLQTINLRGNPIRELPEDPFGDLQYLHYLDLSRMKLEYVHPDAFKGLTTGLYELHLNSNKLQTLSVQTIQNLRYLTSLSLYDNPLACNCTLADLASYLEAQPDISIVDLDTTHCSVDGSPNILFISREISMFCTSFPMVEVIVGAVGLAVLITLVVIITYFYRKRHKSTGKHSLSDHANNSTLTVETSFQLTHVQTSAEDKTNTLEVCTRSEHFYSSIKSLQSPVYAYAQVPGGVSGPKTVEPVATYKNVSCPQAQQAANYYLVPSCK</sequence>
<dbReference type="PANTHER" id="PTHR24366:SF96">
    <property type="entry name" value="LEUCINE RICH REPEAT CONTAINING 53"/>
    <property type="match status" value="1"/>
</dbReference>
<dbReference type="Pfam" id="PF13855">
    <property type="entry name" value="LRR_8"/>
    <property type="match status" value="2"/>
</dbReference>
<evidence type="ECO:0000313" key="5">
    <source>
        <dbReference type="Proteomes" id="UP000694845"/>
    </source>
</evidence>
<keyword evidence="3" id="KW-0812">Transmembrane</keyword>
<keyword evidence="3" id="KW-0472">Membrane</keyword>
<dbReference type="PROSITE" id="PS51450">
    <property type="entry name" value="LRR"/>
    <property type="match status" value="2"/>
</dbReference>
<gene>
    <name evidence="6" type="primary">LOC110984872</name>
</gene>
<reference evidence="6" key="1">
    <citation type="submission" date="2025-08" db="UniProtKB">
        <authorList>
            <consortium name="RefSeq"/>
        </authorList>
    </citation>
    <scope>IDENTIFICATION</scope>
</reference>
<dbReference type="OrthoDB" id="694479at2759"/>
<evidence type="ECO:0000313" key="6">
    <source>
        <dbReference type="RefSeq" id="XP_022101154.1"/>
    </source>
</evidence>
<dbReference type="SUPFAM" id="SSF52058">
    <property type="entry name" value="L domain-like"/>
    <property type="match status" value="1"/>
</dbReference>
<dbReference type="SMART" id="SM00369">
    <property type="entry name" value="LRR_TYP"/>
    <property type="match status" value="6"/>
</dbReference>
<dbReference type="Gene3D" id="3.80.10.10">
    <property type="entry name" value="Ribonuclease Inhibitor"/>
    <property type="match status" value="2"/>
</dbReference>
<keyword evidence="4" id="KW-0732">Signal</keyword>
<organism evidence="5 6">
    <name type="scientific">Acanthaster planci</name>
    <name type="common">Crown-of-thorns starfish</name>
    <dbReference type="NCBI Taxonomy" id="133434"/>
    <lineage>
        <taxon>Eukaryota</taxon>
        <taxon>Metazoa</taxon>
        <taxon>Echinodermata</taxon>
        <taxon>Eleutherozoa</taxon>
        <taxon>Asterozoa</taxon>
        <taxon>Asteroidea</taxon>
        <taxon>Valvatacea</taxon>
        <taxon>Valvatida</taxon>
        <taxon>Acanthasteridae</taxon>
        <taxon>Acanthaster</taxon>
    </lineage>
</organism>
<feature type="signal peptide" evidence="4">
    <location>
        <begin position="1"/>
        <end position="22"/>
    </location>
</feature>
<dbReference type="InterPro" id="IPR001611">
    <property type="entry name" value="Leu-rich_rpt"/>
</dbReference>
<dbReference type="Proteomes" id="UP000694845">
    <property type="component" value="Unplaced"/>
</dbReference>
<protein>
    <submittedName>
        <fullName evidence="6">Vasorin-like</fullName>
    </submittedName>
</protein>
<evidence type="ECO:0000256" key="1">
    <source>
        <dbReference type="ARBA" id="ARBA00022614"/>
    </source>
</evidence>
<dbReference type="PANTHER" id="PTHR24366">
    <property type="entry name" value="IG(IMMUNOGLOBULIN) AND LRR(LEUCINE RICH REPEAT) DOMAINS"/>
    <property type="match status" value="1"/>
</dbReference>
<dbReference type="InterPro" id="IPR003591">
    <property type="entry name" value="Leu-rich_rpt_typical-subtyp"/>
</dbReference>
<dbReference type="OMA" id="INMETSI"/>
<proteinExistence type="predicted"/>
<dbReference type="KEGG" id="aplc:110984872"/>
<dbReference type="AlphaFoldDB" id="A0A8B7Z689"/>
<feature type="transmembrane region" description="Helical" evidence="3">
    <location>
        <begin position="333"/>
        <end position="354"/>
    </location>
</feature>
<keyword evidence="3" id="KW-1133">Transmembrane helix</keyword>
<keyword evidence="1" id="KW-0433">Leucine-rich repeat</keyword>
<evidence type="ECO:0000256" key="2">
    <source>
        <dbReference type="ARBA" id="ARBA00022737"/>
    </source>
</evidence>
<name>A0A8B7Z689_ACAPL</name>
<keyword evidence="5" id="KW-1185">Reference proteome</keyword>
<dbReference type="InterPro" id="IPR032675">
    <property type="entry name" value="LRR_dom_sf"/>
</dbReference>
<evidence type="ECO:0000256" key="3">
    <source>
        <dbReference type="SAM" id="Phobius"/>
    </source>
</evidence>
<evidence type="ECO:0000256" key="4">
    <source>
        <dbReference type="SAM" id="SignalP"/>
    </source>
</evidence>
<dbReference type="RefSeq" id="XP_022101154.1">
    <property type="nucleotide sequence ID" value="XM_022245462.1"/>
</dbReference>
<accession>A0A8B7Z689</accession>